<sequence>MILRSGDGTICLPPPFGHSLVCSPLESLFSACSTVPLSSPTLLPAHTHTHTRFDGRWLRTYWLISFFLFGLLTTDESWSLVRSNHPHAQTIRAGSRYFCQPAPYPFPGTK</sequence>
<accession>A0A4S2L5Y3</accession>
<gene>
    <name evidence="1" type="ORF">CRM22_010294</name>
</gene>
<reference evidence="1 2" key="1">
    <citation type="journal article" date="2019" name="BMC Genomics">
        <title>New insights from Opisthorchis felineus genome: update on genomics of the epidemiologically important liver flukes.</title>
        <authorList>
            <person name="Ershov N.I."/>
            <person name="Mordvinov V.A."/>
            <person name="Prokhortchouk E.B."/>
            <person name="Pakharukova M.Y."/>
            <person name="Gunbin K.V."/>
            <person name="Ustyantsev K."/>
            <person name="Genaev M.A."/>
            <person name="Blinov A.G."/>
            <person name="Mazur A."/>
            <person name="Boulygina E."/>
            <person name="Tsygankova S."/>
            <person name="Khrameeva E."/>
            <person name="Chekanov N."/>
            <person name="Fan G."/>
            <person name="Xiao A."/>
            <person name="Zhang H."/>
            <person name="Xu X."/>
            <person name="Yang H."/>
            <person name="Solovyev V."/>
            <person name="Lee S.M."/>
            <person name="Liu X."/>
            <person name="Afonnikov D.A."/>
            <person name="Skryabin K.G."/>
        </authorList>
    </citation>
    <scope>NUCLEOTIDE SEQUENCE [LARGE SCALE GENOMIC DNA]</scope>
    <source>
        <strain evidence="1">AK-0245</strain>
        <tissue evidence="1">Whole organism</tissue>
    </source>
</reference>
<dbReference type="Proteomes" id="UP000308267">
    <property type="component" value="Unassembled WGS sequence"/>
</dbReference>
<organism evidence="1 2">
    <name type="scientific">Opisthorchis felineus</name>
    <dbReference type="NCBI Taxonomy" id="147828"/>
    <lineage>
        <taxon>Eukaryota</taxon>
        <taxon>Metazoa</taxon>
        <taxon>Spiralia</taxon>
        <taxon>Lophotrochozoa</taxon>
        <taxon>Platyhelminthes</taxon>
        <taxon>Trematoda</taxon>
        <taxon>Digenea</taxon>
        <taxon>Opisthorchiida</taxon>
        <taxon>Opisthorchiata</taxon>
        <taxon>Opisthorchiidae</taxon>
        <taxon>Opisthorchis</taxon>
    </lineage>
</organism>
<name>A0A4S2L5Y3_OPIFE</name>
<evidence type="ECO:0000313" key="1">
    <source>
        <dbReference type="EMBL" id="TGZ55837.1"/>
    </source>
</evidence>
<dbReference type="OrthoDB" id="10470491at2759"/>
<dbReference type="EMBL" id="SJOL01009770">
    <property type="protein sequence ID" value="TGZ55837.1"/>
    <property type="molecule type" value="Genomic_DNA"/>
</dbReference>
<evidence type="ECO:0000313" key="2">
    <source>
        <dbReference type="Proteomes" id="UP000308267"/>
    </source>
</evidence>
<protein>
    <submittedName>
        <fullName evidence="1">Uncharacterized protein</fullName>
    </submittedName>
</protein>
<dbReference type="AlphaFoldDB" id="A0A4S2L5Y3"/>
<comment type="caution">
    <text evidence="1">The sequence shown here is derived from an EMBL/GenBank/DDBJ whole genome shotgun (WGS) entry which is preliminary data.</text>
</comment>
<keyword evidence="2" id="KW-1185">Reference proteome</keyword>
<proteinExistence type="predicted"/>